<dbReference type="GO" id="GO:0008270">
    <property type="term" value="F:zinc ion binding"/>
    <property type="evidence" value="ECO:0007669"/>
    <property type="project" value="InterPro"/>
</dbReference>
<dbReference type="Proteomes" id="UP000094385">
    <property type="component" value="Unassembled WGS sequence"/>
</dbReference>
<evidence type="ECO:0000313" key="4">
    <source>
        <dbReference type="Proteomes" id="UP000094385"/>
    </source>
</evidence>
<dbReference type="PANTHER" id="PTHR47785:SF4">
    <property type="entry name" value="ZN(II)2CYS6 TRANSCRIPTION FACTOR (EUROFUNG)"/>
    <property type="match status" value="1"/>
</dbReference>
<dbReference type="Pfam" id="PF00172">
    <property type="entry name" value="Zn_clus"/>
    <property type="match status" value="1"/>
</dbReference>
<evidence type="ECO:0000259" key="2">
    <source>
        <dbReference type="PROSITE" id="PS50048"/>
    </source>
</evidence>
<sequence length="929" mass="103473">MYSDYRYDASGSSVVHDRAAWRSAPEYLQSEGFPAAARRTDDNQKKLTSTRYNQQEEKSKINNKHAREPTGLYNDRSGSPITHLSPTQGHRGEAPLNSEILGGYRSEVDQTNDSDHLGVYFKRRAPRTSQACKACRVAKSKCDEMRTCANCVHKNIECIRDDPQLKAKTISTLPDISSRLDQIMQSQEAFQRALIKTFPTLEGQIILEKRIVAGAANEGYAITQLERMSTTSPTADTIEISMNVQESNSGNWDDHGAVERKRTPAMASMLAMPTIPTIPPDHTTGWARILYWPAIADIVGDCMRSEGLSFDPFKQESERGLLNPTEECLNADFALSYDAQYGSKGGENSESTLAGASESMSGQHSFRGRPSDEYEKDGEGLNAQDALDLDFLSVQRLTDCYISKIAVMHPIVAPKRLRILVSEFRSVLPNVKMMLSVAGAEHRSDCTARRAFSNEKWHRSSHRYIPPWDVHQSINIAIVLLILALGQVCEDVSGTRSATRGSEWQSVARTTAAIGSGHGSRSSRSRISRHIPTFPSEFPKGSSKSTRVPSPGVKNAELRSSQPGLAFFEAARALMASQVCGNTAEHVQANLLTGLYYGQLSRILESHTHYFNASRALYIILNPRRPHIEAQAAMNKKLSDEDNQLVITFWTCLQLESDILAELDVPQSPILAWESTMPWPDLEAAVSMGHDLQNMECYMALLWLRRRLNHIHAELYGPGIQDGVDVCNSGYTLSHMNHMVRLPFIDSLRESLEGYDLIAPSWAWSADDCPSQNMLAARLRAKYFGGVVIIYRPFLRMVLNYESKYVAQAAEDVSLDPISPLIIRYAGNCVDALIKSTQAFQNIRGSRPIVTNPWGTAYAQFGNVLLLLAVYQNRSLRRLIDLECLNDLTIRTLNFLDNVGQSSPALRNAHRVLEIAASKVLCLHEEEVG</sequence>
<name>A0A1E3PUW0_LIPST</name>
<dbReference type="PANTHER" id="PTHR47785">
    <property type="entry name" value="ZN(II)2CYS6 TRANSCRIPTION FACTOR (EUROFUNG)-RELATED-RELATED"/>
    <property type="match status" value="1"/>
</dbReference>
<dbReference type="SUPFAM" id="SSF57701">
    <property type="entry name" value="Zn2/Cys6 DNA-binding domain"/>
    <property type="match status" value="1"/>
</dbReference>
<dbReference type="AlphaFoldDB" id="A0A1E3PUW0"/>
<dbReference type="InterPro" id="IPR036864">
    <property type="entry name" value="Zn2-C6_fun-type_DNA-bd_sf"/>
</dbReference>
<gene>
    <name evidence="3" type="ORF">LIPSTDRAFT_108171</name>
</gene>
<keyword evidence="4" id="KW-1185">Reference proteome</keyword>
<dbReference type="OrthoDB" id="5244761at2759"/>
<feature type="compositionally biased region" description="Basic and acidic residues" evidence="1">
    <location>
        <begin position="369"/>
        <end position="378"/>
    </location>
</feature>
<dbReference type="InterPro" id="IPR053181">
    <property type="entry name" value="EcdB-like_regulator"/>
</dbReference>
<evidence type="ECO:0000256" key="1">
    <source>
        <dbReference type="SAM" id="MobiDB-lite"/>
    </source>
</evidence>
<feature type="compositionally biased region" description="Basic and acidic residues" evidence="1">
    <location>
        <begin position="54"/>
        <end position="68"/>
    </location>
</feature>
<feature type="compositionally biased region" description="Polar residues" evidence="1">
    <location>
        <begin position="346"/>
        <end position="364"/>
    </location>
</feature>
<dbReference type="EMBL" id="KV454305">
    <property type="protein sequence ID" value="ODQ69193.1"/>
    <property type="molecule type" value="Genomic_DNA"/>
</dbReference>
<accession>A0A1E3PUW0</accession>
<proteinExistence type="predicted"/>
<dbReference type="STRING" id="675824.A0A1E3PUW0"/>
<feature type="region of interest" description="Disordered" evidence="1">
    <location>
        <begin position="346"/>
        <end position="378"/>
    </location>
</feature>
<dbReference type="SMART" id="SM00066">
    <property type="entry name" value="GAL4"/>
    <property type="match status" value="1"/>
</dbReference>
<protein>
    <recommendedName>
        <fullName evidence="2">Zn(2)-C6 fungal-type domain-containing protein</fullName>
    </recommendedName>
</protein>
<dbReference type="PROSITE" id="PS50048">
    <property type="entry name" value="ZN2_CY6_FUNGAL_2"/>
    <property type="match status" value="1"/>
</dbReference>
<dbReference type="CDD" id="cd00067">
    <property type="entry name" value="GAL4"/>
    <property type="match status" value="1"/>
</dbReference>
<evidence type="ECO:0000313" key="3">
    <source>
        <dbReference type="EMBL" id="ODQ69193.1"/>
    </source>
</evidence>
<feature type="domain" description="Zn(2)-C6 fungal-type" evidence="2">
    <location>
        <begin position="131"/>
        <end position="160"/>
    </location>
</feature>
<organism evidence="3 4">
    <name type="scientific">Lipomyces starkeyi NRRL Y-11557</name>
    <dbReference type="NCBI Taxonomy" id="675824"/>
    <lineage>
        <taxon>Eukaryota</taxon>
        <taxon>Fungi</taxon>
        <taxon>Dikarya</taxon>
        <taxon>Ascomycota</taxon>
        <taxon>Saccharomycotina</taxon>
        <taxon>Lipomycetes</taxon>
        <taxon>Lipomycetales</taxon>
        <taxon>Lipomycetaceae</taxon>
        <taxon>Lipomyces</taxon>
    </lineage>
</organism>
<dbReference type="GO" id="GO:0000981">
    <property type="term" value="F:DNA-binding transcription factor activity, RNA polymerase II-specific"/>
    <property type="evidence" value="ECO:0007669"/>
    <property type="project" value="InterPro"/>
</dbReference>
<feature type="region of interest" description="Disordered" evidence="1">
    <location>
        <begin position="32"/>
        <end position="94"/>
    </location>
</feature>
<reference evidence="3 4" key="1">
    <citation type="journal article" date="2016" name="Proc. Natl. Acad. Sci. U.S.A.">
        <title>Comparative genomics of biotechnologically important yeasts.</title>
        <authorList>
            <person name="Riley R."/>
            <person name="Haridas S."/>
            <person name="Wolfe K.H."/>
            <person name="Lopes M.R."/>
            <person name="Hittinger C.T."/>
            <person name="Goeker M."/>
            <person name="Salamov A.A."/>
            <person name="Wisecaver J.H."/>
            <person name="Long T.M."/>
            <person name="Calvey C.H."/>
            <person name="Aerts A.L."/>
            <person name="Barry K.W."/>
            <person name="Choi C."/>
            <person name="Clum A."/>
            <person name="Coughlan A.Y."/>
            <person name="Deshpande S."/>
            <person name="Douglass A.P."/>
            <person name="Hanson S.J."/>
            <person name="Klenk H.-P."/>
            <person name="LaButti K.M."/>
            <person name="Lapidus A."/>
            <person name="Lindquist E.A."/>
            <person name="Lipzen A.M."/>
            <person name="Meier-Kolthoff J.P."/>
            <person name="Ohm R.A."/>
            <person name="Otillar R.P."/>
            <person name="Pangilinan J.L."/>
            <person name="Peng Y."/>
            <person name="Rokas A."/>
            <person name="Rosa C.A."/>
            <person name="Scheuner C."/>
            <person name="Sibirny A.A."/>
            <person name="Slot J.C."/>
            <person name="Stielow J.B."/>
            <person name="Sun H."/>
            <person name="Kurtzman C.P."/>
            <person name="Blackwell M."/>
            <person name="Grigoriev I.V."/>
            <person name="Jeffries T.W."/>
        </authorList>
    </citation>
    <scope>NUCLEOTIDE SEQUENCE [LARGE SCALE GENOMIC DNA]</scope>
    <source>
        <strain evidence="3 4">NRRL Y-11557</strain>
    </source>
</reference>
<dbReference type="CDD" id="cd12148">
    <property type="entry name" value="fungal_TF_MHR"/>
    <property type="match status" value="1"/>
</dbReference>
<feature type="compositionally biased region" description="Polar residues" evidence="1">
    <location>
        <begin position="76"/>
        <end position="88"/>
    </location>
</feature>
<dbReference type="Gene3D" id="4.10.240.10">
    <property type="entry name" value="Zn(2)-C6 fungal-type DNA-binding domain"/>
    <property type="match status" value="1"/>
</dbReference>
<feature type="region of interest" description="Disordered" evidence="1">
    <location>
        <begin position="512"/>
        <end position="555"/>
    </location>
</feature>
<dbReference type="PROSITE" id="PS00463">
    <property type="entry name" value="ZN2_CY6_FUNGAL_1"/>
    <property type="match status" value="1"/>
</dbReference>
<dbReference type="InterPro" id="IPR001138">
    <property type="entry name" value="Zn2Cys6_DnaBD"/>
</dbReference>